<name>A0A2P2IVC1_RHIMU</name>
<organism evidence="1">
    <name type="scientific">Rhizophora mucronata</name>
    <name type="common">Asiatic mangrove</name>
    <dbReference type="NCBI Taxonomy" id="61149"/>
    <lineage>
        <taxon>Eukaryota</taxon>
        <taxon>Viridiplantae</taxon>
        <taxon>Streptophyta</taxon>
        <taxon>Embryophyta</taxon>
        <taxon>Tracheophyta</taxon>
        <taxon>Spermatophyta</taxon>
        <taxon>Magnoliopsida</taxon>
        <taxon>eudicotyledons</taxon>
        <taxon>Gunneridae</taxon>
        <taxon>Pentapetalae</taxon>
        <taxon>rosids</taxon>
        <taxon>fabids</taxon>
        <taxon>Malpighiales</taxon>
        <taxon>Rhizophoraceae</taxon>
        <taxon>Rhizophora</taxon>
    </lineage>
</organism>
<evidence type="ECO:0000313" key="1">
    <source>
        <dbReference type="EMBL" id="MBW85169.1"/>
    </source>
</evidence>
<protein>
    <submittedName>
        <fullName evidence="1">Uncharacterized protein</fullName>
    </submittedName>
</protein>
<sequence length="32" mass="3697">MGLGSLTLLFTFYSGFLLRKMPCVQTYDFFLS</sequence>
<dbReference type="AlphaFoldDB" id="A0A2P2IVC1"/>
<accession>A0A2P2IVC1</accession>
<dbReference type="EMBL" id="GGEC01004686">
    <property type="protein sequence ID" value="MBW85169.1"/>
    <property type="molecule type" value="Transcribed_RNA"/>
</dbReference>
<reference evidence="1" key="1">
    <citation type="submission" date="2018-02" db="EMBL/GenBank/DDBJ databases">
        <title>Rhizophora mucronata_Transcriptome.</title>
        <authorList>
            <person name="Meera S.P."/>
            <person name="Sreeshan A."/>
            <person name="Augustine A."/>
        </authorList>
    </citation>
    <scope>NUCLEOTIDE SEQUENCE</scope>
    <source>
        <tissue evidence="1">Leaf</tissue>
    </source>
</reference>
<proteinExistence type="predicted"/>